<dbReference type="RefSeq" id="WP_132458719.1">
    <property type="nucleotide sequence ID" value="NZ_CADFFX010000046.1"/>
</dbReference>
<evidence type="ECO:0000313" key="2">
    <source>
        <dbReference type="Proteomes" id="UP000027466"/>
    </source>
</evidence>
<name>A0A069PMW4_9BURK</name>
<protein>
    <submittedName>
        <fullName evidence="1">Uncharacterized protein</fullName>
    </submittedName>
</protein>
<keyword evidence="2" id="KW-1185">Reference proteome</keyword>
<gene>
    <name evidence="1" type="ORF">BG61_39030</name>
</gene>
<dbReference type="AlphaFoldDB" id="A0A069PMW4"/>
<proteinExistence type="predicted"/>
<dbReference type="Proteomes" id="UP000027466">
    <property type="component" value="Unassembled WGS sequence"/>
</dbReference>
<dbReference type="EMBL" id="JFHC01000082">
    <property type="protein sequence ID" value="KDR38616.1"/>
    <property type="molecule type" value="Genomic_DNA"/>
</dbReference>
<organism evidence="1 2">
    <name type="scientific">Caballeronia glathei</name>
    <dbReference type="NCBI Taxonomy" id="60547"/>
    <lineage>
        <taxon>Bacteria</taxon>
        <taxon>Pseudomonadati</taxon>
        <taxon>Pseudomonadota</taxon>
        <taxon>Betaproteobacteria</taxon>
        <taxon>Burkholderiales</taxon>
        <taxon>Burkholderiaceae</taxon>
        <taxon>Caballeronia</taxon>
    </lineage>
</organism>
<evidence type="ECO:0000313" key="1">
    <source>
        <dbReference type="EMBL" id="KDR38616.1"/>
    </source>
</evidence>
<reference evidence="1 2" key="1">
    <citation type="submission" date="2014-03" db="EMBL/GenBank/DDBJ databases">
        <title>Draft Genome Sequences of Four Burkholderia Strains.</title>
        <authorList>
            <person name="Liu X.Y."/>
            <person name="Li C.X."/>
            <person name="Xu J.H."/>
        </authorList>
    </citation>
    <scope>NUCLEOTIDE SEQUENCE [LARGE SCALE GENOMIC DNA]</scope>
    <source>
        <strain evidence="1 2">DSM 50014</strain>
    </source>
</reference>
<accession>A0A069PMW4</accession>
<sequence length="66" mass="7449">MPPKVAGATVEYFVAQGAFERAYAVLRTDSSELFGDWCDALKKRGRPFRTVDARDGARRDVNDPDW</sequence>
<comment type="caution">
    <text evidence="1">The sequence shown here is derived from an EMBL/GenBank/DDBJ whole genome shotgun (WGS) entry which is preliminary data.</text>
</comment>